<evidence type="ECO:0000313" key="6">
    <source>
        <dbReference type="EMBL" id="RMX43557.1"/>
    </source>
</evidence>
<evidence type="ECO:0000256" key="2">
    <source>
        <dbReference type="ARBA" id="ARBA00023180"/>
    </source>
</evidence>
<gene>
    <name evidence="6" type="ORF">pdam_00010836</name>
</gene>
<evidence type="ECO:0000256" key="3">
    <source>
        <dbReference type="SAM" id="MobiDB-lite"/>
    </source>
</evidence>
<proteinExistence type="predicted"/>
<comment type="caution">
    <text evidence="6">The sequence shown here is derived from an EMBL/GenBank/DDBJ whole genome shotgun (WGS) entry which is preliminary data.</text>
</comment>
<keyword evidence="7" id="KW-1185">Reference proteome</keyword>
<dbReference type="AlphaFoldDB" id="A0A3M6TQ64"/>
<evidence type="ECO:0000313" key="7">
    <source>
        <dbReference type="Proteomes" id="UP000275408"/>
    </source>
</evidence>
<feature type="region of interest" description="Disordered" evidence="3">
    <location>
        <begin position="1115"/>
        <end position="1136"/>
    </location>
</feature>
<dbReference type="OrthoDB" id="5959850at2759"/>
<feature type="domain" description="Stereocilin LRR" evidence="5">
    <location>
        <begin position="257"/>
        <end position="452"/>
    </location>
</feature>
<feature type="signal peptide" evidence="4">
    <location>
        <begin position="1"/>
        <end position="25"/>
    </location>
</feature>
<protein>
    <recommendedName>
        <fullName evidence="5">Stereocilin LRR domain-containing protein</fullName>
    </recommendedName>
</protein>
<dbReference type="STRING" id="46731.A0A3M6TQ64"/>
<evidence type="ECO:0000256" key="1">
    <source>
        <dbReference type="ARBA" id="ARBA00022729"/>
    </source>
</evidence>
<dbReference type="InterPro" id="IPR048992">
    <property type="entry name" value="Stereocilin_LRR"/>
</dbReference>
<dbReference type="InterPro" id="IPR026664">
    <property type="entry name" value="Stereocilin-rel"/>
</dbReference>
<evidence type="ECO:0000259" key="5">
    <source>
        <dbReference type="Pfam" id="PF21058"/>
    </source>
</evidence>
<feature type="compositionally biased region" description="Acidic residues" evidence="3">
    <location>
        <begin position="1118"/>
        <end position="1134"/>
    </location>
</feature>
<keyword evidence="2" id="KW-0325">Glycoprotein</keyword>
<name>A0A3M6TQ64_POCDA</name>
<dbReference type="GO" id="GO:0009986">
    <property type="term" value="C:cell surface"/>
    <property type="evidence" value="ECO:0007669"/>
    <property type="project" value="TreeGrafter"/>
</dbReference>
<organism evidence="6 7">
    <name type="scientific">Pocillopora damicornis</name>
    <name type="common">Cauliflower coral</name>
    <name type="synonym">Millepora damicornis</name>
    <dbReference type="NCBI Taxonomy" id="46731"/>
    <lineage>
        <taxon>Eukaryota</taxon>
        <taxon>Metazoa</taxon>
        <taxon>Cnidaria</taxon>
        <taxon>Anthozoa</taxon>
        <taxon>Hexacorallia</taxon>
        <taxon>Scleractinia</taxon>
        <taxon>Astrocoeniina</taxon>
        <taxon>Pocilloporidae</taxon>
        <taxon>Pocillopora</taxon>
    </lineage>
</organism>
<dbReference type="OMA" id="LREYWEM"/>
<reference evidence="6 7" key="1">
    <citation type="journal article" date="2018" name="Sci. Rep.">
        <title>Comparative analysis of the Pocillopora damicornis genome highlights role of immune system in coral evolution.</title>
        <authorList>
            <person name="Cunning R."/>
            <person name="Bay R.A."/>
            <person name="Gillette P."/>
            <person name="Baker A.C."/>
            <person name="Traylor-Knowles N."/>
        </authorList>
    </citation>
    <scope>NUCLEOTIDE SEQUENCE [LARGE SCALE GENOMIC DNA]</scope>
    <source>
        <strain evidence="6">RSMAS</strain>
        <tissue evidence="6">Whole animal</tissue>
    </source>
</reference>
<dbReference type="Pfam" id="PF21058">
    <property type="entry name" value="Stereocilin"/>
    <property type="match status" value="1"/>
</dbReference>
<dbReference type="PANTHER" id="PTHR23412:SF17">
    <property type="entry name" value="OTOANCORIN"/>
    <property type="match status" value="1"/>
</dbReference>
<sequence>MDFSRLLTLVLSVLFVVLLSSTAVGDNTNCCTQLNIPSECHFLCGVGSQPFWSITRWKCTHKYYAKVATCEVQNKINYVKLFGQELTQSIKKSFDKLSASLQAKLSDAKEFAKATLDELRSVPQDLLSSLEDSLSGMTSYQFGGIVDRLTKFTSQNLKKLISHMNLDAFFANVDKVASKEWDREQLAALSQAAYRKFGGNVRQWTVKALENMKQLLAGFEPSELAELAGDVFDQGVSYICTAKFDNDQKTALMIPAKKAFGEVDSWDDKVLAKMCKLLEALPVRDMLKLASDVITKAIDELVKHDFTFPQAKVLINKLKEEWKDVKTWSTAQLQKLGKLLGNLNIQDLKSLSKEQFQAIKDTLGNLNLNGGQLRVLAAKAVDVLGSPDKWNKDNIKELGNIITGLLPSELKKIGAQVVKDSLQFLKGIEFDLDQAQEIVEKLKSSIDLSKLDKDDVINLAKAIDGFLSSDVGKMTQAVVFAAYPEMKVAKDVAMPVLREFIKKFEEDPSVGKNIAQLGDFAVALSRGEVDAESVDEVINNLDKLGVLPWDKTKTLTLLKKIRTKWGDFNGTDADDSDSPNWGFLNMKRLGHIALGIAKEELRDLPIRGIEDVIDVLGKEKDWDRGQIVMVLKRLREYWEMEDLDFSNFTDVDINSLGTFLRGLAQEELKRLPEKILLTAIRRLGEQTGLPEDKLKARAFLAVELFKNQTGVDILNSSHIEDLGLLVAGLDRKTLRKITKDAFIDNLYNIARAKGYDEKKLKEIAKLAKQHFEKSDVAEWIGDQWRDLGPAAVGLDPSDLARINLDSLEEMLDELGKLEFSKPQAEALVKAAKEAWDENDAGKWTGDKLRRLGSLVKGLDTSDIKKIGKEAFEEAVGIWGKYLDVDMETLKALAEKAKEVVTNGDISKLTAQLAKRLGRVVLGLTPQDLEKLNLDNIDIIAALGKWKEWSEDQLNRLKPKVREFLKQSKDDNVYMSLGQLALSLTKEDISKMPVNAFRLALGQLSKIEGWSGDQLKAIIDRAKTAWLEAANEWDKDQVSELGKALKALSNADIPKLRTEVVDVIPPEVFEDMSVSQLQSFSADQYKAMQAPQVQAISSVKRESLTMAQQEAIKSVINSDPDEEDPWGPDEDDDECSGATCSASNHVTATFVSLVISPVAMVSLVH</sequence>
<evidence type="ECO:0000256" key="4">
    <source>
        <dbReference type="SAM" id="SignalP"/>
    </source>
</evidence>
<dbReference type="GO" id="GO:0007160">
    <property type="term" value="P:cell-matrix adhesion"/>
    <property type="evidence" value="ECO:0007669"/>
    <property type="project" value="TreeGrafter"/>
</dbReference>
<keyword evidence="1 4" id="KW-0732">Signal</keyword>
<dbReference type="Proteomes" id="UP000275408">
    <property type="component" value="Unassembled WGS sequence"/>
</dbReference>
<dbReference type="PANTHER" id="PTHR23412">
    <property type="entry name" value="STEREOCILIN RELATED"/>
    <property type="match status" value="1"/>
</dbReference>
<accession>A0A3M6TQ64</accession>
<feature type="chain" id="PRO_5018035005" description="Stereocilin LRR domain-containing protein" evidence="4">
    <location>
        <begin position="26"/>
        <end position="1164"/>
    </location>
</feature>
<dbReference type="EMBL" id="RCHS01003183">
    <property type="protein sequence ID" value="RMX43557.1"/>
    <property type="molecule type" value="Genomic_DNA"/>
</dbReference>